<name>A0A9N9CQM0_9GLOM</name>
<dbReference type="EMBL" id="CAJVQA010004884">
    <property type="protein sequence ID" value="CAG8608617.1"/>
    <property type="molecule type" value="Genomic_DNA"/>
</dbReference>
<dbReference type="AlphaFoldDB" id="A0A9N9CQM0"/>
<evidence type="ECO:0000313" key="1">
    <source>
        <dbReference type="EMBL" id="CAG8608617.1"/>
    </source>
</evidence>
<dbReference type="OrthoDB" id="2446628at2759"/>
<organism evidence="1 2">
    <name type="scientific">Cetraspora pellucida</name>
    <dbReference type="NCBI Taxonomy" id="1433469"/>
    <lineage>
        <taxon>Eukaryota</taxon>
        <taxon>Fungi</taxon>
        <taxon>Fungi incertae sedis</taxon>
        <taxon>Mucoromycota</taxon>
        <taxon>Glomeromycotina</taxon>
        <taxon>Glomeromycetes</taxon>
        <taxon>Diversisporales</taxon>
        <taxon>Gigasporaceae</taxon>
        <taxon>Cetraspora</taxon>
    </lineage>
</organism>
<accession>A0A9N9CQM0</accession>
<keyword evidence="2" id="KW-1185">Reference proteome</keyword>
<protein>
    <submittedName>
        <fullName evidence="1">12130_t:CDS:1</fullName>
    </submittedName>
</protein>
<gene>
    <name evidence="1" type="ORF">CPELLU_LOCUS7344</name>
</gene>
<evidence type="ECO:0000313" key="2">
    <source>
        <dbReference type="Proteomes" id="UP000789759"/>
    </source>
</evidence>
<reference evidence="1" key="1">
    <citation type="submission" date="2021-06" db="EMBL/GenBank/DDBJ databases">
        <authorList>
            <person name="Kallberg Y."/>
            <person name="Tangrot J."/>
            <person name="Rosling A."/>
        </authorList>
    </citation>
    <scope>NUCLEOTIDE SEQUENCE</scope>
    <source>
        <strain evidence="1">FL966</strain>
    </source>
</reference>
<proteinExistence type="predicted"/>
<dbReference type="Proteomes" id="UP000789759">
    <property type="component" value="Unassembled WGS sequence"/>
</dbReference>
<comment type="caution">
    <text evidence="1">The sequence shown here is derived from an EMBL/GenBank/DDBJ whole genome shotgun (WGS) entry which is preliminary data.</text>
</comment>
<sequence>MPRVSTNLNFPNVRVQKLIFNHIKFLKNKKFCSTSSKELNKQQLQNPSIATMLNCFKSQQDSNMTCLPNNNKQVSTINWYLNFSQVPNMNDYLFKAPEAQLPAPASHNVNSPCYNKEWSLSLNINCHLNSLQGSALNRNQFDQNNQALASIPQQFNLPIATSSNIYNISNLNREWQLSSNINCHLNSKVSSRNQNFQDYQLQNFSKELLMLSDVNFHLNSSKDCFCSLSNPFIEIGMYELPPDPSPDFSQVNACFDINYQPPLPSIFGLE</sequence>